<evidence type="ECO:0000313" key="5">
    <source>
        <dbReference type="EMBL" id="KAK0178388.1"/>
    </source>
</evidence>
<gene>
    <name evidence="5" type="ORF">PV328_002338</name>
</gene>
<dbReference type="Pfam" id="PF16040">
    <property type="entry name" value="APD1-4_N"/>
    <property type="match status" value="1"/>
</dbReference>
<reference evidence="5" key="2">
    <citation type="submission" date="2023-03" db="EMBL/GenBank/DDBJ databases">
        <authorList>
            <person name="Inwood S.N."/>
            <person name="Skelly J.G."/>
            <person name="Guhlin J."/>
            <person name="Harrop T.W.R."/>
            <person name="Goldson S.G."/>
            <person name="Dearden P.K."/>
        </authorList>
    </citation>
    <scope>NUCLEOTIDE SEQUENCE</scope>
    <source>
        <strain evidence="5">Irish</strain>
        <tissue evidence="5">Whole body</tissue>
    </source>
</reference>
<dbReference type="InterPro" id="IPR032008">
    <property type="entry name" value="APD1-4_N"/>
</dbReference>
<keyword evidence="2" id="KW-1133">Transmembrane helix</keyword>
<evidence type="ECO:0000259" key="3">
    <source>
        <dbReference type="Pfam" id="PF16040"/>
    </source>
</evidence>
<feature type="transmembrane region" description="Helical" evidence="2">
    <location>
        <begin position="600"/>
        <end position="618"/>
    </location>
</feature>
<sequence>MEKYKIGISIEDLYSSEDEIRPRDWRPRNIQMKGPLRLARLCILGMFLPAILVAGPIYLRYRVYSEQLYPLAASDQRLIDKQVSTTWCQRQVIHVNTTFNAYLINGEPKMKGETMFLSMTKHLVLEDDMKEYWGFYLLRGSSVTVSTCVRWPGASLTIIRGHKHLHECAFIGDDSSEELDELLEIREMQQDLINGTGLLQFNKDSNPSNAPDKMKRVRQGVHFHHESSAIQINGTFPDGNNNIRHPNSRELDANSMRDILKKLSSKTQDMKNKQKHHHREGVFKETSNIDVPKSHLSTSASAMDEKSLHDLLQNKENDEKVFVSEKSVSQNNERDNKQFDDSSLTSAEVLQDVIEKIHSLGIRGRKLVEKLISGIDTTQLETSDKLKIILENIMTNSSISDLEKIRIKRHLTLFSSLSSDLNSDDIDEDAAIEKEDFHPDGIADDRGTINETTLNDRSNSEFWSSFSSSEERLLECKGLILNLPLTPHHQCSSKYENKHKVASTANAITYRVPIDGYYFFVFNSENEVQPNYMRIQFDLLKTVYNTSNSVHACTNSTTECSLPFNFFSWERTVLELPLTGNESQWNEEYVVVSHCEPRTAVYLICIITVPLLILLFAFH</sequence>
<proteinExistence type="predicted"/>
<feature type="domain" description="E3 ubiquitin-protein ligase APD1-4 middle" evidence="4">
    <location>
        <begin position="508"/>
        <end position="616"/>
    </location>
</feature>
<dbReference type="InterPro" id="IPR032010">
    <property type="entry name" value="APD1-4_M"/>
</dbReference>
<comment type="caution">
    <text evidence="5">The sequence shown here is derived from an EMBL/GenBank/DDBJ whole genome shotgun (WGS) entry which is preliminary data.</text>
</comment>
<feature type="transmembrane region" description="Helical" evidence="2">
    <location>
        <begin position="38"/>
        <end position="59"/>
    </location>
</feature>
<keyword evidence="2" id="KW-0472">Membrane</keyword>
<dbReference type="EMBL" id="JAQQBS010000001">
    <property type="protein sequence ID" value="KAK0178388.1"/>
    <property type="molecule type" value="Genomic_DNA"/>
</dbReference>
<keyword evidence="6" id="KW-1185">Reference proteome</keyword>
<protein>
    <recommendedName>
        <fullName evidence="7">E3 ubiquitin-protein ligase APD1-4 middle domain-containing protein</fullName>
    </recommendedName>
</protein>
<feature type="region of interest" description="Disordered" evidence="1">
    <location>
        <begin position="266"/>
        <end position="293"/>
    </location>
</feature>
<dbReference type="PANTHER" id="PTHR39077:SF1">
    <property type="entry name" value="E3 UBIQUITIN-PROTEIN LIGASE APD1-4 MIDDLE DOMAIN-CONTAINING PROTEIN"/>
    <property type="match status" value="1"/>
</dbReference>
<evidence type="ECO:0008006" key="7">
    <source>
        <dbReference type="Google" id="ProtNLM"/>
    </source>
</evidence>
<reference evidence="5" key="1">
    <citation type="journal article" date="2023" name="bioRxiv">
        <title>Scaffold-level genome assemblies of two parasitoid biocontrol wasps reveal the parthenogenesis mechanism and an associated novel virus.</title>
        <authorList>
            <person name="Inwood S."/>
            <person name="Skelly J."/>
            <person name="Guhlin J."/>
            <person name="Harrop T."/>
            <person name="Goldson S."/>
            <person name="Dearden P."/>
        </authorList>
    </citation>
    <scope>NUCLEOTIDE SEQUENCE</scope>
    <source>
        <strain evidence="5">Irish</strain>
        <tissue evidence="5">Whole body</tissue>
    </source>
</reference>
<organism evidence="5 6">
    <name type="scientific">Microctonus aethiopoides</name>
    <dbReference type="NCBI Taxonomy" id="144406"/>
    <lineage>
        <taxon>Eukaryota</taxon>
        <taxon>Metazoa</taxon>
        <taxon>Ecdysozoa</taxon>
        <taxon>Arthropoda</taxon>
        <taxon>Hexapoda</taxon>
        <taxon>Insecta</taxon>
        <taxon>Pterygota</taxon>
        <taxon>Neoptera</taxon>
        <taxon>Endopterygota</taxon>
        <taxon>Hymenoptera</taxon>
        <taxon>Apocrita</taxon>
        <taxon>Ichneumonoidea</taxon>
        <taxon>Braconidae</taxon>
        <taxon>Euphorinae</taxon>
        <taxon>Microctonus</taxon>
    </lineage>
</organism>
<name>A0AA39KYA6_9HYME</name>
<feature type="region of interest" description="Disordered" evidence="1">
    <location>
        <begin position="323"/>
        <end position="342"/>
    </location>
</feature>
<dbReference type="AlphaFoldDB" id="A0AA39KYA6"/>
<accession>A0AA39KYA6</accession>
<dbReference type="PANTHER" id="PTHR39077">
    <property type="entry name" value="DUF4793 DOMAIN-CONTAINING PROTEIN"/>
    <property type="match status" value="1"/>
</dbReference>
<evidence type="ECO:0000259" key="4">
    <source>
        <dbReference type="Pfam" id="PF16041"/>
    </source>
</evidence>
<dbReference type="Pfam" id="PF16041">
    <property type="entry name" value="APD1-4_M"/>
    <property type="match status" value="1"/>
</dbReference>
<keyword evidence="2" id="KW-0812">Transmembrane</keyword>
<dbReference type="Proteomes" id="UP001168990">
    <property type="component" value="Unassembled WGS sequence"/>
</dbReference>
<feature type="domain" description="E3 ubiquitin-protein ligase APD1-4 N-terminal" evidence="3">
    <location>
        <begin position="96"/>
        <end position="165"/>
    </location>
</feature>
<evidence type="ECO:0000313" key="6">
    <source>
        <dbReference type="Proteomes" id="UP001168990"/>
    </source>
</evidence>
<evidence type="ECO:0000256" key="2">
    <source>
        <dbReference type="SAM" id="Phobius"/>
    </source>
</evidence>
<evidence type="ECO:0000256" key="1">
    <source>
        <dbReference type="SAM" id="MobiDB-lite"/>
    </source>
</evidence>